<gene>
    <name evidence="2" type="ORF">M407DRAFT_192370</name>
</gene>
<organism evidence="2 3">
    <name type="scientific">Tulasnella calospora MUT 4182</name>
    <dbReference type="NCBI Taxonomy" id="1051891"/>
    <lineage>
        <taxon>Eukaryota</taxon>
        <taxon>Fungi</taxon>
        <taxon>Dikarya</taxon>
        <taxon>Basidiomycota</taxon>
        <taxon>Agaricomycotina</taxon>
        <taxon>Agaricomycetes</taxon>
        <taxon>Cantharellales</taxon>
        <taxon>Tulasnellaceae</taxon>
        <taxon>Tulasnella</taxon>
    </lineage>
</organism>
<feature type="compositionally biased region" description="Polar residues" evidence="1">
    <location>
        <begin position="766"/>
        <end position="778"/>
    </location>
</feature>
<evidence type="ECO:0000256" key="1">
    <source>
        <dbReference type="SAM" id="MobiDB-lite"/>
    </source>
</evidence>
<sequence length="845" mass="89750">MSDEQQPPRKVTSLRDRIAQFEHKPAAPPATPPKPVVAQKKWAWKEKQAEVQASPPPPPAASASSSTLAAPAPPAPERDSWSDVSSHHDVPEKPAPGAAPAFSAADAASAIAAGGGLKARLAALQGSGLGSTPEAPAVPPPPSKPRVWKKAVVTYEAPPKPERPRPAEDETAEAEEEHHHDLPEAHPVAEEGEADADATAKDPEEEERQRRAAIAARMARLGGARVGMGMPVFGMKPPVPAPIRKDSGTDTEAAAAPARQASASPPVPRREPSIEEPSESVRDSVAETEMTNEEETTTEATESKEDLSHHEILPTPASPPRPRPPIPATRAWSNSPPASPKMRPEVISQGSSFSVPRSVYEYPSNIYPVVARASGGIAVADHLRNNRSPSPIMSSPLSLSPVSGSPTSFESAEHSPPTRRQTAGIPRQERPLSQRHSDSALRSSMISDSGPSLYSANRVTRFYEPQGFFGPSLFVSNQMVGGAQNSHTLNNSQFTSPPSIPSHSRVPPSNPPHASKPARDTEDLNSVSREPLHRPSDEQKPVSHLSRSASSSSFYPRPLSRSATPPRPHVQKQNPASINSSNSSARIRFKLLGWMSKKRRLTESSLPPAHDTASITSGSSMTPAARIKSKYQLASATAGGSDTRPSGSSTHRRMPTAPEPLQQQTFGTAGVVSVNSPTNEYPPAPPPKSDAKTAKSKIPPPRPPRPGSPASTRTNNTSDSDAASTSSRPRRLQRQNVLRTSPGAPFSTRKPSFGNDGMGSDAGSVLTRSGSLRSNTSGTVPMAQIHTLLPANHQPASTTLKHARGSLPFPLPLPADTGSHVDLATPVSNANGMTWFDVDFEMDRK</sequence>
<feature type="compositionally biased region" description="Low complexity" evidence="1">
    <location>
        <begin position="61"/>
        <end position="70"/>
    </location>
</feature>
<feature type="region of interest" description="Disordered" evidence="1">
    <location>
        <begin position="483"/>
        <end position="585"/>
    </location>
</feature>
<feature type="compositionally biased region" description="Polar residues" evidence="1">
    <location>
        <begin position="661"/>
        <end position="679"/>
    </location>
</feature>
<protein>
    <submittedName>
        <fullName evidence="2">Uncharacterized protein</fullName>
    </submittedName>
</protein>
<dbReference type="STRING" id="1051891.A0A0C3QL95"/>
<feature type="region of interest" description="Disordered" evidence="1">
    <location>
        <begin position="382"/>
        <end position="452"/>
    </location>
</feature>
<feature type="compositionally biased region" description="Polar residues" evidence="1">
    <location>
        <begin position="440"/>
        <end position="452"/>
    </location>
</feature>
<feature type="compositionally biased region" description="Low complexity" evidence="1">
    <location>
        <begin position="714"/>
        <end position="727"/>
    </location>
</feature>
<feature type="compositionally biased region" description="Basic and acidic residues" evidence="1">
    <location>
        <begin position="301"/>
        <end position="312"/>
    </location>
</feature>
<feature type="compositionally biased region" description="Basic and acidic residues" evidence="1">
    <location>
        <begin position="268"/>
        <end position="285"/>
    </location>
</feature>
<name>A0A0C3QL95_9AGAM</name>
<feature type="compositionally biased region" description="Low complexity" evidence="1">
    <location>
        <begin position="253"/>
        <end position="264"/>
    </location>
</feature>
<feature type="compositionally biased region" description="Basic and acidic residues" evidence="1">
    <location>
        <begin position="427"/>
        <end position="439"/>
    </location>
</feature>
<feature type="region of interest" description="Disordered" evidence="1">
    <location>
        <begin position="127"/>
        <end position="215"/>
    </location>
</feature>
<feature type="compositionally biased region" description="Basic and acidic residues" evidence="1">
    <location>
        <begin position="159"/>
        <end position="168"/>
    </location>
</feature>
<feature type="region of interest" description="Disordered" evidence="1">
    <location>
        <begin position="600"/>
        <end position="778"/>
    </location>
</feature>
<feature type="compositionally biased region" description="Polar residues" evidence="1">
    <location>
        <begin position="483"/>
        <end position="497"/>
    </location>
</feature>
<reference evidence="2 3" key="1">
    <citation type="submission" date="2014-04" db="EMBL/GenBank/DDBJ databases">
        <authorList>
            <consortium name="DOE Joint Genome Institute"/>
            <person name="Kuo A."/>
            <person name="Girlanda M."/>
            <person name="Perotto S."/>
            <person name="Kohler A."/>
            <person name="Nagy L.G."/>
            <person name="Floudas D."/>
            <person name="Copeland A."/>
            <person name="Barry K.W."/>
            <person name="Cichocki N."/>
            <person name="Veneault-Fourrey C."/>
            <person name="LaButti K."/>
            <person name="Lindquist E.A."/>
            <person name="Lipzen A."/>
            <person name="Lundell T."/>
            <person name="Morin E."/>
            <person name="Murat C."/>
            <person name="Sun H."/>
            <person name="Tunlid A."/>
            <person name="Henrissat B."/>
            <person name="Grigoriev I.V."/>
            <person name="Hibbett D.S."/>
            <person name="Martin F."/>
            <person name="Nordberg H.P."/>
            <person name="Cantor M.N."/>
            <person name="Hua S.X."/>
        </authorList>
    </citation>
    <scope>NUCLEOTIDE SEQUENCE [LARGE SCALE GENOMIC DNA]</scope>
    <source>
        <strain evidence="2 3">MUT 4182</strain>
    </source>
</reference>
<feature type="region of interest" description="Disordered" evidence="1">
    <location>
        <begin position="235"/>
        <end position="355"/>
    </location>
</feature>
<feature type="compositionally biased region" description="Pro residues" evidence="1">
    <location>
        <begin position="316"/>
        <end position="327"/>
    </location>
</feature>
<feature type="compositionally biased region" description="Pro residues" evidence="1">
    <location>
        <begin position="26"/>
        <end position="35"/>
    </location>
</feature>
<feature type="compositionally biased region" description="Low complexity" evidence="1">
    <location>
        <begin position="542"/>
        <end position="562"/>
    </location>
</feature>
<feature type="compositionally biased region" description="Basic and acidic residues" evidence="1">
    <location>
        <begin position="13"/>
        <end position="25"/>
    </location>
</feature>
<keyword evidence="3" id="KW-1185">Reference proteome</keyword>
<feature type="compositionally biased region" description="Basic and acidic residues" evidence="1">
    <location>
        <begin position="198"/>
        <end position="210"/>
    </location>
</feature>
<feature type="compositionally biased region" description="Basic and acidic residues" evidence="1">
    <location>
        <begin position="176"/>
        <end position="189"/>
    </location>
</feature>
<proteinExistence type="predicted"/>
<dbReference type="Proteomes" id="UP000054248">
    <property type="component" value="Unassembled WGS sequence"/>
</dbReference>
<dbReference type="OrthoDB" id="3260069at2759"/>
<evidence type="ECO:0000313" key="3">
    <source>
        <dbReference type="Proteomes" id="UP000054248"/>
    </source>
</evidence>
<reference evidence="3" key="2">
    <citation type="submission" date="2015-01" db="EMBL/GenBank/DDBJ databases">
        <title>Evolutionary Origins and Diversification of the Mycorrhizal Mutualists.</title>
        <authorList>
            <consortium name="DOE Joint Genome Institute"/>
            <consortium name="Mycorrhizal Genomics Consortium"/>
            <person name="Kohler A."/>
            <person name="Kuo A."/>
            <person name="Nagy L.G."/>
            <person name="Floudas D."/>
            <person name="Copeland A."/>
            <person name="Barry K.W."/>
            <person name="Cichocki N."/>
            <person name="Veneault-Fourrey C."/>
            <person name="LaButti K."/>
            <person name="Lindquist E.A."/>
            <person name="Lipzen A."/>
            <person name="Lundell T."/>
            <person name="Morin E."/>
            <person name="Murat C."/>
            <person name="Riley R."/>
            <person name="Ohm R."/>
            <person name="Sun H."/>
            <person name="Tunlid A."/>
            <person name="Henrissat B."/>
            <person name="Grigoriev I.V."/>
            <person name="Hibbett D.S."/>
            <person name="Martin F."/>
        </authorList>
    </citation>
    <scope>NUCLEOTIDE SEQUENCE [LARGE SCALE GENOMIC DNA]</scope>
    <source>
        <strain evidence="3">MUT 4182</strain>
    </source>
</reference>
<accession>A0A0C3QL95</accession>
<feature type="compositionally biased region" description="Polar residues" evidence="1">
    <location>
        <begin position="613"/>
        <end position="622"/>
    </location>
</feature>
<feature type="compositionally biased region" description="Polar residues" evidence="1">
    <location>
        <begin position="632"/>
        <end position="649"/>
    </location>
</feature>
<feature type="compositionally biased region" description="Low complexity" evidence="1">
    <location>
        <begin position="388"/>
        <end position="408"/>
    </location>
</feature>
<feature type="compositionally biased region" description="Low complexity" evidence="1">
    <location>
        <begin position="95"/>
        <end position="105"/>
    </location>
</feature>
<dbReference type="EMBL" id="KN822948">
    <property type="protein sequence ID" value="KIO33475.1"/>
    <property type="molecule type" value="Genomic_DNA"/>
</dbReference>
<dbReference type="HOGENOM" id="CLU_337136_0_0_1"/>
<feature type="compositionally biased region" description="Basic and acidic residues" evidence="1">
    <location>
        <begin position="530"/>
        <end position="541"/>
    </location>
</feature>
<feature type="compositionally biased region" description="Low complexity" evidence="1">
    <location>
        <begin position="576"/>
        <end position="585"/>
    </location>
</feature>
<feature type="region of interest" description="Disordered" evidence="1">
    <location>
        <begin position="1"/>
        <end position="105"/>
    </location>
</feature>
<evidence type="ECO:0000313" key="2">
    <source>
        <dbReference type="EMBL" id="KIO33475.1"/>
    </source>
</evidence>
<dbReference type="AlphaFoldDB" id="A0A0C3QL95"/>
<feature type="compositionally biased region" description="Basic and acidic residues" evidence="1">
    <location>
        <begin position="76"/>
        <end position="92"/>
    </location>
</feature>
<feature type="compositionally biased region" description="Pro residues" evidence="1">
    <location>
        <begin position="698"/>
        <end position="707"/>
    </location>
</feature>